<evidence type="ECO:0000259" key="9">
    <source>
        <dbReference type="Pfam" id="PF00535"/>
    </source>
</evidence>
<organism evidence="10 11">
    <name type="scientific">Beggiatoa alba B18LD</name>
    <dbReference type="NCBI Taxonomy" id="395493"/>
    <lineage>
        <taxon>Bacteria</taxon>
        <taxon>Pseudomonadati</taxon>
        <taxon>Pseudomonadota</taxon>
        <taxon>Gammaproteobacteria</taxon>
        <taxon>Thiotrichales</taxon>
        <taxon>Thiotrichaceae</taxon>
        <taxon>Beggiatoa</taxon>
    </lineage>
</organism>
<evidence type="ECO:0000256" key="7">
    <source>
        <dbReference type="ARBA" id="ARBA00023136"/>
    </source>
</evidence>
<dbReference type="InterPro" id="IPR029044">
    <property type="entry name" value="Nucleotide-diphossugar_trans"/>
</dbReference>
<feature type="domain" description="Glycosyltransferase 2-like" evidence="9">
    <location>
        <begin position="115"/>
        <end position="309"/>
    </location>
</feature>
<dbReference type="Proteomes" id="UP000005744">
    <property type="component" value="Unassembled WGS sequence"/>
</dbReference>
<dbReference type="InterPro" id="IPR050321">
    <property type="entry name" value="Glycosyltr_2/OpgH_subfam"/>
</dbReference>
<dbReference type="eggNOG" id="COG1215">
    <property type="taxonomic scope" value="Bacteria"/>
</dbReference>
<feature type="transmembrane region" description="Helical" evidence="8">
    <location>
        <begin position="458"/>
        <end position="480"/>
    </location>
</feature>
<dbReference type="OrthoDB" id="9806824at2"/>
<feature type="transmembrane region" description="Helical" evidence="8">
    <location>
        <begin position="54"/>
        <end position="77"/>
    </location>
</feature>
<feature type="transmembrane region" description="Helical" evidence="8">
    <location>
        <begin position="561"/>
        <end position="582"/>
    </location>
</feature>
<keyword evidence="5 8" id="KW-0812">Transmembrane</keyword>
<proteinExistence type="predicted"/>
<dbReference type="Gene3D" id="3.90.550.10">
    <property type="entry name" value="Spore Coat Polysaccharide Biosynthesis Protein SpsA, Chain A"/>
    <property type="match status" value="1"/>
</dbReference>
<evidence type="ECO:0000256" key="1">
    <source>
        <dbReference type="ARBA" id="ARBA00004141"/>
    </source>
</evidence>
<dbReference type="GO" id="GO:0005886">
    <property type="term" value="C:plasma membrane"/>
    <property type="evidence" value="ECO:0007669"/>
    <property type="project" value="TreeGrafter"/>
</dbReference>
<evidence type="ECO:0000256" key="8">
    <source>
        <dbReference type="SAM" id="Phobius"/>
    </source>
</evidence>
<protein>
    <submittedName>
        <fullName evidence="10">Glycosyl transferase</fullName>
    </submittedName>
</protein>
<reference evidence="10 11" key="1">
    <citation type="submission" date="2011-11" db="EMBL/GenBank/DDBJ databases">
        <title>Improved High-Quality Draft sequence of Beggiatoa alba B18lD.</title>
        <authorList>
            <consortium name="US DOE Joint Genome Institute"/>
            <person name="Lucas S."/>
            <person name="Han J."/>
            <person name="Lapidus A."/>
            <person name="Cheng J.-F."/>
            <person name="Goodwin L."/>
            <person name="Pitluck S."/>
            <person name="Peters L."/>
            <person name="Mikhailova N."/>
            <person name="Held B."/>
            <person name="Detter J.C."/>
            <person name="Han C."/>
            <person name="Tapia R."/>
            <person name="Land M."/>
            <person name="Hauser L."/>
            <person name="Kyrpides N."/>
            <person name="Ivanova N."/>
            <person name="Pagani I."/>
            <person name="Samuel K."/>
            <person name="Teske A."/>
            <person name="Mueller J."/>
            <person name="Woyke T."/>
        </authorList>
    </citation>
    <scope>NUCLEOTIDE SEQUENCE [LARGE SCALE GENOMIC DNA]</scope>
    <source>
        <strain evidence="10 11">B18LD</strain>
    </source>
</reference>
<evidence type="ECO:0000313" key="11">
    <source>
        <dbReference type="Proteomes" id="UP000005744"/>
    </source>
</evidence>
<feature type="transmembrane region" description="Helical" evidence="8">
    <location>
        <begin position="594"/>
        <end position="616"/>
    </location>
</feature>
<keyword evidence="3" id="KW-0328">Glycosyltransferase</keyword>
<keyword evidence="11" id="KW-1185">Reference proteome</keyword>
<gene>
    <name evidence="10" type="ORF">BegalDRAFT_0544</name>
</gene>
<feature type="transmembrane region" description="Helical" evidence="8">
    <location>
        <begin position="25"/>
        <end position="42"/>
    </location>
</feature>
<sequence>MDTYFKKYETRTPPPPLPYSLTQELLWQFLAVITAILGLWYLHWRWMYSLNYDALWFSLPLLIAETMAYIGLILYIINLWQIRDTPTKAPPKSIRECTDLTLDPTCPDRPIHVDVFIATYSENPELVRLSIQDAKKIVYPHPVILKIYILDDGRRATMRQVAEEEEVYYITRNNNIGFKAGNLANAMDMTGGDFFIICDADTRPFPSFLEHTLGYFTDPQVAWVQTPQWFFDIPEGQTLPNYLSRYLGKFGESIGHTVEKIVGTVHIGYDPFVNDPKIFYDIILRRRNWANASFCCGAGSIYRREAVREAQLIGYADSVSQSLETHLSAIQALTGETHGIDPLIVKQLRHQLIHETQFEDKLFKFHVSEDIFTSIVLHSIRRTAPDGSEQRAKWKSVLHPAVESKMLSPQDLQSWVVQRFKYAGGTLDIAKDILFKNKLFTKANGLSWAQRLMYGQTIWSYLGGIWNLIFLLAPIIYLFTAVKPIQAFSDSFILHFLPFIISMELAFMVGTWGTNNWQSKTSYLSFYSFNLKALWTVLRGRKIAFPVTPKDRQTGNFLHLVWSQCLLIVLTIASLLYAWFYFFQPHSPHSMGGLVLNSFWGLLNVMALSGIIRAAFWTPLDEEAQA</sequence>
<name>I3CCW9_9GAMM</name>
<evidence type="ECO:0000256" key="6">
    <source>
        <dbReference type="ARBA" id="ARBA00022989"/>
    </source>
</evidence>
<dbReference type="HOGENOM" id="CLU_011907_4_1_6"/>
<dbReference type="STRING" id="395493.BegalDRAFT_0544"/>
<evidence type="ECO:0000256" key="2">
    <source>
        <dbReference type="ARBA" id="ARBA00004881"/>
    </source>
</evidence>
<evidence type="ECO:0000256" key="5">
    <source>
        <dbReference type="ARBA" id="ARBA00022692"/>
    </source>
</evidence>
<evidence type="ECO:0000256" key="4">
    <source>
        <dbReference type="ARBA" id="ARBA00022679"/>
    </source>
</evidence>
<keyword evidence="4 10" id="KW-0808">Transferase</keyword>
<dbReference type="EMBL" id="JH600070">
    <property type="protein sequence ID" value="EIJ41462.1"/>
    <property type="molecule type" value="Genomic_DNA"/>
</dbReference>
<evidence type="ECO:0000256" key="3">
    <source>
        <dbReference type="ARBA" id="ARBA00022676"/>
    </source>
</evidence>
<keyword evidence="7 8" id="KW-0472">Membrane</keyword>
<feature type="transmembrane region" description="Helical" evidence="8">
    <location>
        <begin position="492"/>
        <end position="513"/>
    </location>
</feature>
<dbReference type="RefSeq" id="WP_002683432.1">
    <property type="nucleotide sequence ID" value="NZ_JH600070.1"/>
</dbReference>
<dbReference type="InterPro" id="IPR001173">
    <property type="entry name" value="Glyco_trans_2-like"/>
</dbReference>
<accession>I3CCW9</accession>
<dbReference type="Pfam" id="PF00535">
    <property type="entry name" value="Glycos_transf_2"/>
    <property type="match status" value="1"/>
</dbReference>
<evidence type="ECO:0000313" key="10">
    <source>
        <dbReference type="EMBL" id="EIJ41462.1"/>
    </source>
</evidence>
<comment type="pathway">
    <text evidence="2">Glycan metabolism.</text>
</comment>
<comment type="subcellular location">
    <subcellularLocation>
        <location evidence="1">Membrane</location>
        <topology evidence="1">Multi-pass membrane protein</topology>
    </subcellularLocation>
</comment>
<dbReference type="GO" id="GO:0016758">
    <property type="term" value="F:hexosyltransferase activity"/>
    <property type="evidence" value="ECO:0007669"/>
    <property type="project" value="TreeGrafter"/>
</dbReference>
<dbReference type="PANTHER" id="PTHR43867">
    <property type="entry name" value="CELLULOSE SYNTHASE CATALYTIC SUBUNIT A [UDP-FORMING]"/>
    <property type="match status" value="1"/>
</dbReference>
<dbReference type="CDD" id="cd06421">
    <property type="entry name" value="CESA_CelA_like"/>
    <property type="match status" value="1"/>
</dbReference>
<keyword evidence="6 8" id="KW-1133">Transmembrane helix</keyword>
<dbReference type="SUPFAM" id="SSF53448">
    <property type="entry name" value="Nucleotide-diphospho-sugar transferases"/>
    <property type="match status" value="1"/>
</dbReference>
<dbReference type="PANTHER" id="PTHR43867:SF2">
    <property type="entry name" value="CELLULOSE SYNTHASE CATALYTIC SUBUNIT A [UDP-FORMING]"/>
    <property type="match status" value="1"/>
</dbReference>
<dbReference type="AlphaFoldDB" id="I3CCW9"/>